<evidence type="ECO:0000259" key="1">
    <source>
        <dbReference type="Pfam" id="PF13175"/>
    </source>
</evidence>
<dbReference type="Pfam" id="PF13175">
    <property type="entry name" value="AAA_15"/>
    <property type="match status" value="1"/>
</dbReference>
<reference evidence="2 3" key="1">
    <citation type="journal article" date="2022" name="Genome Biol. Evol.">
        <title>Host diet, physiology and behaviors set the stage for Lachnospiraceae cladogenesis.</title>
        <authorList>
            <person name="Vera-Ponce De Leon A."/>
            <person name="Schneider M."/>
            <person name="Jahnes B.C."/>
            <person name="Sadowski V."/>
            <person name="Camuy-Velez L.A."/>
            <person name="Duan J."/>
            <person name="Sabree Z.L."/>
        </authorList>
    </citation>
    <scope>NUCLEOTIDE SEQUENCE [LARGE SCALE GENOMIC DNA]</scope>
    <source>
        <strain evidence="2 3">PAL113</strain>
    </source>
</reference>
<protein>
    <submittedName>
        <fullName evidence="2">AAA family ATPase</fullName>
    </submittedName>
</protein>
<name>A0ABT1ECC9_9FIRM</name>
<sequence>MDGLKTARELGYANNKDVKFKKINGIYIKKFRSIENKKIELGSQVTIISGKNGTMKSCMLGLIAHPFSSPNHAKDSFGNDLKTDMKDVFFLSLDKDVEPYHYNLLAETIEGEELEEPIRVYPRVKEKRFRVTVGKDNKSGMGNFLLNTSYVNLKRLYPIVETNAVKDKQEPDTGLQEFVADGYSRVIQKEEFLKPSLVIEKKWKNTFSPSEDASYDYMSISSGEDNIGHILNKMYAFVKNRASDNNCLNGILCIDEIEASLHPIAQKNFLDYILNWSKHHKVQVVLTTHSLFLIQYALMKQKEFSSKDSLVVNMISTAFVRNNNYDVIKNPTYETAYKELTFESMNSLAEAYRVNVLCEDEVAVDYLKKIVTSREILKKLDFLHDMDSDRKGTSYITYKKLIKNGEKLLENSIVVFDADVDLADLKAKKVSYLHLPSFHGMPIEKEIVKYIHDLPGDDRFFIKFKAEQASFANDFSHYGIKDYSAEAMQKDKVDKYKNWAKSDSKFKQYVNYFAKNNQDIMQKFLVEFLGEVNKKLDAKSLPLITF</sequence>
<dbReference type="Proteomes" id="UP001523566">
    <property type="component" value="Unassembled WGS sequence"/>
</dbReference>
<gene>
    <name evidence="2" type="ORF">NK125_13845</name>
</gene>
<comment type="caution">
    <text evidence="2">The sequence shown here is derived from an EMBL/GenBank/DDBJ whole genome shotgun (WGS) entry which is preliminary data.</text>
</comment>
<proteinExistence type="predicted"/>
<feature type="domain" description="Endonuclease GajA/Old nuclease/RecF-like AAA" evidence="1">
    <location>
        <begin position="182"/>
        <end position="294"/>
    </location>
</feature>
<dbReference type="InterPro" id="IPR051396">
    <property type="entry name" value="Bact_Antivir_Def_Nuclease"/>
</dbReference>
<evidence type="ECO:0000313" key="3">
    <source>
        <dbReference type="Proteomes" id="UP001523566"/>
    </source>
</evidence>
<dbReference type="InterPro" id="IPR027417">
    <property type="entry name" value="P-loop_NTPase"/>
</dbReference>
<accession>A0ABT1ECC9</accession>
<dbReference type="EMBL" id="JAMZFW010000028">
    <property type="protein sequence ID" value="MCP1103484.1"/>
    <property type="molecule type" value="Genomic_DNA"/>
</dbReference>
<keyword evidence="3" id="KW-1185">Reference proteome</keyword>
<dbReference type="PANTHER" id="PTHR43581">
    <property type="entry name" value="ATP/GTP PHOSPHATASE"/>
    <property type="match status" value="1"/>
</dbReference>
<organism evidence="2 3">
    <name type="scientific">Aequitasia blattaphilus</name>
    <dbReference type="NCBI Taxonomy" id="2949332"/>
    <lineage>
        <taxon>Bacteria</taxon>
        <taxon>Bacillati</taxon>
        <taxon>Bacillota</taxon>
        <taxon>Clostridia</taxon>
        <taxon>Lachnospirales</taxon>
        <taxon>Lachnospiraceae</taxon>
        <taxon>Aequitasia</taxon>
    </lineage>
</organism>
<dbReference type="InterPro" id="IPR041685">
    <property type="entry name" value="AAA_GajA/Old/RecF-like"/>
</dbReference>
<dbReference type="PANTHER" id="PTHR43581:SF4">
    <property type="entry name" value="ATP_GTP PHOSPHATASE"/>
    <property type="match status" value="1"/>
</dbReference>
<dbReference type="Gene3D" id="3.40.50.300">
    <property type="entry name" value="P-loop containing nucleotide triphosphate hydrolases"/>
    <property type="match status" value="1"/>
</dbReference>
<dbReference type="SUPFAM" id="SSF52540">
    <property type="entry name" value="P-loop containing nucleoside triphosphate hydrolases"/>
    <property type="match status" value="1"/>
</dbReference>
<evidence type="ECO:0000313" key="2">
    <source>
        <dbReference type="EMBL" id="MCP1103484.1"/>
    </source>
</evidence>
<dbReference type="RefSeq" id="WP_262067256.1">
    <property type="nucleotide sequence ID" value="NZ_JAMXOD010000028.1"/>
</dbReference>